<feature type="domain" description="RNase H type-1" evidence="11">
    <location>
        <begin position="118"/>
        <end position="297"/>
    </location>
</feature>
<evidence type="ECO:0000256" key="1">
    <source>
        <dbReference type="ARBA" id="ARBA00000077"/>
    </source>
</evidence>
<reference evidence="12" key="1">
    <citation type="journal article" date="2012" name="Proc. Natl. Acad. Sci. U.S.A.">
        <title>Antigenic diversity is generated by distinct evolutionary mechanisms in African trypanosome species.</title>
        <authorList>
            <person name="Jackson A.P."/>
            <person name="Berry A."/>
            <person name="Aslett M."/>
            <person name="Allison H.C."/>
            <person name="Burton P."/>
            <person name="Vavrova-Anderson J."/>
            <person name="Brown R."/>
            <person name="Browne H."/>
            <person name="Corton N."/>
            <person name="Hauser H."/>
            <person name="Gamble J."/>
            <person name="Gilderthorp R."/>
            <person name="Marcello L."/>
            <person name="McQuillan J."/>
            <person name="Otto T.D."/>
            <person name="Quail M.A."/>
            <person name="Sanders M.J."/>
            <person name="van Tonder A."/>
            <person name="Ginger M.L."/>
            <person name="Field M.C."/>
            <person name="Barry J.D."/>
            <person name="Hertz-Fowler C."/>
            <person name="Berriman M."/>
        </authorList>
    </citation>
    <scope>NUCLEOTIDE SEQUENCE</scope>
    <source>
        <strain evidence="12">Y486</strain>
    </source>
</reference>
<dbReference type="Pfam" id="PF01693">
    <property type="entry name" value="Cauli_VI"/>
    <property type="match status" value="1"/>
</dbReference>
<name>G0TYX0_TRYVY</name>
<keyword evidence="7 10" id="KW-0255">Endonuclease</keyword>
<dbReference type="InterPro" id="IPR037056">
    <property type="entry name" value="RNase_H1_N_sf"/>
</dbReference>
<dbReference type="EC" id="3.1.26.4" evidence="4 10"/>
<dbReference type="FunFam" id="3.40.970.10:FF:000001">
    <property type="entry name" value="Ribonuclease H1"/>
    <property type="match status" value="1"/>
</dbReference>
<dbReference type="GO" id="GO:0043137">
    <property type="term" value="P:DNA replication, removal of RNA primer"/>
    <property type="evidence" value="ECO:0007669"/>
    <property type="project" value="TreeGrafter"/>
</dbReference>
<dbReference type="InterPro" id="IPR012337">
    <property type="entry name" value="RNaseH-like_sf"/>
</dbReference>
<dbReference type="EMBL" id="HE573023">
    <property type="protein sequence ID" value="CCC49173.1"/>
    <property type="molecule type" value="Genomic_DNA"/>
</dbReference>
<organism evidence="12">
    <name type="scientific">Trypanosoma vivax (strain Y486)</name>
    <dbReference type="NCBI Taxonomy" id="1055687"/>
    <lineage>
        <taxon>Eukaryota</taxon>
        <taxon>Discoba</taxon>
        <taxon>Euglenozoa</taxon>
        <taxon>Kinetoplastea</taxon>
        <taxon>Metakinetoplastina</taxon>
        <taxon>Trypanosomatida</taxon>
        <taxon>Trypanosomatidae</taxon>
        <taxon>Trypanosoma</taxon>
        <taxon>Duttonella</taxon>
    </lineage>
</organism>
<dbReference type="GO" id="GO:0003676">
    <property type="term" value="F:nucleic acid binding"/>
    <property type="evidence" value="ECO:0007669"/>
    <property type="project" value="UniProtKB-UniRule"/>
</dbReference>
<protein>
    <recommendedName>
        <fullName evidence="4 10">ribonuclease H</fullName>
        <ecNumber evidence="4 10">3.1.26.4</ecNumber>
    </recommendedName>
</protein>
<evidence type="ECO:0000256" key="8">
    <source>
        <dbReference type="ARBA" id="ARBA00022801"/>
    </source>
</evidence>
<dbReference type="VEuPathDB" id="TriTrypDB:TvY486_0705010"/>
<dbReference type="CDD" id="cd09280">
    <property type="entry name" value="RNase_HI_eukaryote_like"/>
    <property type="match status" value="1"/>
</dbReference>
<dbReference type="GO" id="GO:0004523">
    <property type="term" value="F:RNA-DNA hybrid ribonuclease activity"/>
    <property type="evidence" value="ECO:0007669"/>
    <property type="project" value="UniProtKB-UniRule"/>
</dbReference>
<dbReference type="InterPro" id="IPR017067">
    <property type="entry name" value="RNase_H1_euk"/>
</dbReference>
<evidence type="ECO:0000256" key="6">
    <source>
        <dbReference type="ARBA" id="ARBA00022723"/>
    </source>
</evidence>
<comment type="catalytic activity">
    <reaction evidence="1 10">
        <text>Endonucleolytic cleavage to 5'-phosphomonoester.</text>
        <dbReference type="EC" id="3.1.26.4"/>
    </reaction>
</comment>
<dbReference type="PANTHER" id="PTHR10642:SF26">
    <property type="entry name" value="RIBONUCLEASE H1"/>
    <property type="match status" value="1"/>
</dbReference>
<keyword evidence="5 10" id="KW-0540">Nuclease</keyword>
<dbReference type="PANTHER" id="PTHR10642">
    <property type="entry name" value="RIBONUCLEASE H1"/>
    <property type="match status" value="1"/>
</dbReference>
<evidence type="ECO:0000256" key="9">
    <source>
        <dbReference type="ARBA" id="ARBA00022842"/>
    </source>
</evidence>
<evidence type="ECO:0000313" key="12">
    <source>
        <dbReference type="EMBL" id="CCC49173.1"/>
    </source>
</evidence>
<evidence type="ECO:0000256" key="4">
    <source>
        <dbReference type="ARBA" id="ARBA00012180"/>
    </source>
</evidence>
<keyword evidence="9 10" id="KW-0460">Magnesium</keyword>
<dbReference type="SUPFAM" id="SSF53098">
    <property type="entry name" value="Ribonuclease H-like"/>
    <property type="match status" value="1"/>
</dbReference>
<dbReference type="Gene3D" id="3.30.420.10">
    <property type="entry name" value="Ribonuclease H-like superfamily/Ribonuclease H"/>
    <property type="match status" value="1"/>
</dbReference>
<evidence type="ECO:0000256" key="10">
    <source>
        <dbReference type="PIRNR" id="PIRNR036852"/>
    </source>
</evidence>
<comment type="cofactor">
    <cofactor evidence="2 10">
        <name>Mg(2+)</name>
        <dbReference type="ChEBI" id="CHEBI:18420"/>
    </cofactor>
</comment>
<dbReference type="InterPro" id="IPR011320">
    <property type="entry name" value="RNase_H1_N"/>
</dbReference>
<accession>G0TYX0</accession>
<comment type="similarity">
    <text evidence="3 10">Belongs to the RNase H family.</text>
</comment>
<dbReference type="Pfam" id="PF00075">
    <property type="entry name" value="RNase_H"/>
    <property type="match status" value="2"/>
</dbReference>
<dbReference type="PIRSF" id="PIRSF036852">
    <property type="entry name" value="Ribonuclease_H1_euk"/>
    <property type="match status" value="1"/>
</dbReference>
<evidence type="ECO:0000256" key="2">
    <source>
        <dbReference type="ARBA" id="ARBA00001946"/>
    </source>
</evidence>
<evidence type="ECO:0000256" key="3">
    <source>
        <dbReference type="ARBA" id="ARBA00005300"/>
    </source>
</evidence>
<evidence type="ECO:0000259" key="11">
    <source>
        <dbReference type="PROSITE" id="PS50879"/>
    </source>
</evidence>
<dbReference type="InterPro" id="IPR002156">
    <property type="entry name" value="RNaseH_domain"/>
</dbReference>
<sequence length="300" mass="33531">MKSKYYAVAVGRKVGVFRTWEECQQQVSGFSGARHKSFSTLEDAERFVESAQSSTSACEVVQQGLAAPLGNEVSARQAPICHRAVRPRYSDGTLDDMLEGIDEENQEKLSREWFEARLHEAVVVYIDGACSNNGSQTESNPPLAGYGGFYGDDDPRNFKFPVPANEPQTNQRAELSALVHVLRTAVATSPCSNLCVYSDSIYIVKGAITYLRRWEHNDFKTAANTTVANVDLWKEFSALRAQHLSLYASRLIKDFRFRPVLATTVARKIAMQLRHIKAHSGVYGNEMADRLAVEGRKMER</sequence>
<dbReference type="PROSITE" id="PS50879">
    <property type="entry name" value="RNASE_H_1"/>
    <property type="match status" value="1"/>
</dbReference>
<dbReference type="SUPFAM" id="SSF55658">
    <property type="entry name" value="L9 N-domain-like"/>
    <property type="match status" value="1"/>
</dbReference>
<evidence type="ECO:0000256" key="5">
    <source>
        <dbReference type="ARBA" id="ARBA00022722"/>
    </source>
</evidence>
<proteinExistence type="inferred from homology"/>
<dbReference type="InterPro" id="IPR009027">
    <property type="entry name" value="Ribosomal_bL9/RNase_H1_N"/>
</dbReference>
<dbReference type="Gene3D" id="3.40.970.10">
    <property type="entry name" value="Ribonuclease H1, N-terminal domain"/>
    <property type="match status" value="1"/>
</dbReference>
<dbReference type="GO" id="GO:0000287">
    <property type="term" value="F:magnesium ion binding"/>
    <property type="evidence" value="ECO:0007669"/>
    <property type="project" value="UniProtKB-UniRule"/>
</dbReference>
<gene>
    <name evidence="12" type="ORF">TVY486_0705010</name>
</gene>
<dbReference type="OMA" id="ELWYGLY"/>
<dbReference type="AlphaFoldDB" id="G0TYX0"/>
<keyword evidence="8 10" id="KW-0378">Hydrolase</keyword>
<evidence type="ECO:0000256" key="7">
    <source>
        <dbReference type="ARBA" id="ARBA00022759"/>
    </source>
</evidence>
<dbReference type="InterPro" id="IPR036397">
    <property type="entry name" value="RNaseH_sf"/>
</dbReference>
<comment type="function">
    <text evidence="10">Endonuclease that specifically degrades the RNA of RNA-DNA hybrids.</text>
</comment>
<keyword evidence="6 10" id="KW-0479">Metal-binding</keyword>
<dbReference type="InterPro" id="IPR050092">
    <property type="entry name" value="RNase_H"/>
</dbReference>